<gene>
    <name evidence="6" type="ORF">GR702_16000</name>
</gene>
<dbReference type="Proteomes" id="UP000465810">
    <property type="component" value="Unassembled WGS sequence"/>
</dbReference>
<dbReference type="InterPro" id="IPR046358">
    <property type="entry name" value="Flagellin_C"/>
</dbReference>
<dbReference type="RefSeq" id="WP_160986773.1">
    <property type="nucleotide sequence ID" value="NZ_WVTD01000013.1"/>
</dbReference>
<comment type="function">
    <text evidence="3">Flagellin is the subunit protein which polymerizes to form the filaments of bacterial flagella.</text>
</comment>
<dbReference type="AlphaFoldDB" id="A0A7X4GJA0"/>
<feature type="domain" description="Flagellin N-terminal" evidence="4">
    <location>
        <begin position="5"/>
        <end position="141"/>
    </location>
</feature>
<evidence type="ECO:0000256" key="3">
    <source>
        <dbReference type="RuleBase" id="RU362073"/>
    </source>
</evidence>
<keyword evidence="6" id="KW-0282">Flagellum</keyword>
<dbReference type="GO" id="GO:0005198">
    <property type="term" value="F:structural molecule activity"/>
    <property type="evidence" value="ECO:0007669"/>
    <property type="project" value="UniProtKB-UniRule"/>
</dbReference>
<sequence>MAFSVNTNAGAMAALQSLNATNRTMETTQSRITTGLNVASTKDDSAKYTVAQTLRGDLGKLNAVTSSLNNAKSVTDVAIAGAEQISDLVNQMKSKALEASDAGLDQESRKAISNDLLALKKQINTVIEGSSFNGTNLLKGTPGTPAGTDADGDPVAAVPGTGGKVSALQSISDGSTLTVNNQGLSTAAAEAFGAAGTDTLITNLQGDDVEGDPDAGTPVAAKGSFAADELLGKLDTFFEEVKTSLSDLGAGSRQIEGQLSFNSNLSDVVTTGIGNLVDADLAKESANLQALQVQQQLGVQALSIANQSPQTLLSLFR</sequence>
<evidence type="ECO:0000256" key="2">
    <source>
        <dbReference type="ARBA" id="ARBA00023143"/>
    </source>
</evidence>
<dbReference type="SUPFAM" id="SSF64518">
    <property type="entry name" value="Phase 1 flagellin"/>
    <property type="match status" value="1"/>
</dbReference>
<dbReference type="PANTHER" id="PTHR42792:SF2">
    <property type="entry name" value="FLAGELLIN"/>
    <property type="match status" value="1"/>
</dbReference>
<reference evidence="6 7" key="1">
    <citation type="submission" date="2019-12" db="EMBL/GenBank/DDBJ databases">
        <authorList>
            <person name="Feng G."/>
            <person name="Zhu H."/>
        </authorList>
    </citation>
    <scope>NUCLEOTIDE SEQUENCE [LARGE SCALE GENOMIC DNA]</scope>
    <source>
        <strain evidence="6 7">FGD1</strain>
    </source>
</reference>
<dbReference type="GO" id="GO:0009288">
    <property type="term" value="C:bacterial-type flagellum"/>
    <property type="evidence" value="ECO:0007669"/>
    <property type="project" value="UniProtKB-SubCell"/>
</dbReference>
<dbReference type="Pfam" id="PF00700">
    <property type="entry name" value="Flagellin_C"/>
    <property type="match status" value="1"/>
</dbReference>
<evidence type="ECO:0000259" key="5">
    <source>
        <dbReference type="Pfam" id="PF00700"/>
    </source>
</evidence>
<accession>A0A7X4GJA0</accession>
<evidence type="ECO:0000313" key="6">
    <source>
        <dbReference type="EMBL" id="MYL99271.1"/>
    </source>
</evidence>
<organism evidence="6 7">
    <name type="scientific">Novosphingobium silvae</name>
    <dbReference type="NCBI Taxonomy" id="2692619"/>
    <lineage>
        <taxon>Bacteria</taxon>
        <taxon>Pseudomonadati</taxon>
        <taxon>Pseudomonadota</taxon>
        <taxon>Alphaproteobacteria</taxon>
        <taxon>Sphingomonadales</taxon>
        <taxon>Sphingomonadaceae</taxon>
        <taxon>Novosphingobium</taxon>
    </lineage>
</organism>
<keyword evidence="2 3" id="KW-0975">Bacterial flagellum</keyword>
<evidence type="ECO:0000256" key="1">
    <source>
        <dbReference type="ARBA" id="ARBA00005709"/>
    </source>
</evidence>
<protein>
    <recommendedName>
        <fullName evidence="3">Flagellin</fullName>
    </recommendedName>
</protein>
<name>A0A7X4GJA0_9SPHN</name>
<comment type="similarity">
    <text evidence="1 3">Belongs to the bacterial flagellin family.</text>
</comment>
<keyword evidence="3" id="KW-0964">Secreted</keyword>
<keyword evidence="6" id="KW-0969">Cilium</keyword>
<keyword evidence="7" id="KW-1185">Reference proteome</keyword>
<evidence type="ECO:0000259" key="4">
    <source>
        <dbReference type="Pfam" id="PF00669"/>
    </source>
</evidence>
<dbReference type="Pfam" id="PF00669">
    <property type="entry name" value="Flagellin_N"/>
    <property type="match status" value="1"/>
</dbReference>
<dbReference type="EMBL" id="WVTD01000013">
    <property type="protein sequence ID" value="MYL99271.1"/>
    <property type="molecule type" value="Genomic_DNA"/>
</dbReference>
<feature type="domain" description="Flagellin C-terminal" evidence="5">
    <location>
        <begin position="232"/>
        <end position="316"/>
    </location>
</feature>
<comment type="subcellular location">
    <subcellularLocation>
        <location evidence="3">Secreted</location>
    </subcellularLocation>
    <subcellularLocation>
        <location evidence="3">Bacterial flagellum</location>
    </subcellularLocation>
</comment>
<dbReference type="InterPro" id="IPR001029">
    <property type="entry name" value="Flagellin_N"/>
</dbReference>
<comment type="caution">
    <text evidence="6">The sequence shown here is derived from an EMBL/GenBank/DDBJ whole genome shotgun (WGS) entry which is preliminary data.</text>
</comment>
<dbReference type="PANTHER" id="PTHR42792">
    <property type="entry name" value="FLAGELLIN"/>
    <property type="match status" value="1"/>
</dbReference>
<proteinExistence type="inferred from homology"/>
<evidence type="ECO:0000313" key="7">
    <source>
        <dbReference type="Proteomes" id="UP000465810"/>
    </source>
</evidence>
<dbReference type="Gene3D" id="1.20.1330.10">
    <property type="entry name" value="f41 fragment of flagellin, N-terminal domain"/>
    <property type="match status" value="1"/>
</dbReference>
<keyword evidence="6" id="KW-0966">Cell projection</keyword>
<dbReference type="InterPro" id="IPR001492">
    <property type="entry name" value="Flagellin"/>
</dbReference>
<dbReference type="GO" id="GO:0005576">
    <property type="term" value="C:extracellular region"/>
    <property type="evidence" value="ECO:0007669"/>
    <property type="project" value="UniProtKB-SubCell"/>
</dbReference>